<dbReference type="Proteomes" id="UP000053097">
    <property type="component" value="Unassembled WGS sequence"/>
</dbReference>
<evidence type="ECO:0008006" key="3">
    <source>
        <dbReference type="Google" id="ProtNLM"/>
    </source>
</evidence>
<dbReference type="EMBL" id="KK107178">
    <property type="protein sequence ID" value="EZA56051.1"/>
    <property type="molecule type" value="Genomic_DNA"/>
</dbReference>
<gene>
    <name evidence="1" type="ORF">X777_03876</name>
</gene>
<reference evidence="1 2" key="1">
    <citation type="journal article" date="2014" name="Curr. Biol.">
        <title>The genome of the clonal raider ant Cerapachys biroi.</title>
        <authorList>
            <person name="Oxley P.R."/>
            <person name="Ji L."/>
            <person name="Fetter-Pruneda I."/>
            <person name="McKenzie S.K."/>
            <person name="Li C."/>
            <person name="Hu H."/>
            <person name="Zhang G."/>
            <person name="Kronauer D.J."/>
        </authorList>
    </citation>
    <scope>NUCLEOTIDE SEQUENCE [LARGE SCALE GENOMIC DNA]</scope>
</reference>
<name>A0A026WK78_OOCBI</name>
<proteinExistence type="predicted"/>
<sequence>MLKLLSLPSSNAVVERVFSIMNIVKTNIRNRMLLITLDAILRIRLHFYANNTCCDGFQPTDSMLKDFNYKVVYNLNDADVKNMNETEIAIGKLLDDFENSCSTL</sequence>
<evidence type="ECO:0000313" key="1">
    <source>
        <dbReference type="EMBL" id="EZA56051.1"/>
    </source>
</evidence>
<evidence type="ECO:0000313" key="2">
    <source>
        <dbReference type="Proteomes" id="UP000053097"/>
    </source>
</evidence>
<dbReference type="OMA" id="YANNTCC"/>
<dbReference type="AlphaFoldDB" id="A0A026WK78"/>
<protein>
    <recommendedName>
        <fullName evidence="3">HAT C-terminal dimerisation domain-containing protein</fullName>
    </recommendedName>
</protein>
<keyword evidence="2" id="KW-1185">Reference proteome</keyword>
<organism evidence="1 2">
    <name type="scientific">Ooceraea biroi</name>
    <name type="common">Clonal raider ant</name>
    <name type="synonym">Cerapachys biroi</name>
    <dbReference type="NCBI Taxonomy" id="2015173"/>
    <lineage>
        <taxon>Eukaryota</taxon>
        <taxon>Metazoa</taxon>
        <taxon>Ecdysozoa</taxon>
        <taxon>Arthropoda</taxon>
        <taxon>Hexapoda</taxon>
        <taxon>Insecta</taxon>
        <taxon>Pterygota</taxon>
        <taxon>Neoptera</taxon>
        <taxon>Endopterygota</taxon>
        <taxon>Hymenoptera</taxon>
        <taxon>Apocrita</taxon>
        <taxon>Aculeata</taxon>
        <taxon>Formicoidea</taxon>
        <taxon>Formicidae</taxon>
        <taxon>Dorylinae</taxon>
        <taxon>Ooceraea</taxon>
    </lineage>
</organism>
<accession>A0A026WK78</accession>